<protein>
    <submittedName>
        <fullName evidence="1">Uncharacterized protein</fullName>
    </submittedName>
</protein>
<dbReference type="InParanoid" id="A0A6I8T4Q9"/>
<accession>A0A6I8T4Q9</accession>
<gene>
    <name evidence="1" type="primary">5570084</name>
</gene>
<sequence length="188" mass="22231">MERSNNSLNVIKYTKSNGYLLLATASFFVLRELWNLREILNESEWYWLERFNQFYVVVPSFRWSPLVRLIAAVLWILGLSIACPGLRLENRRFIQPAKYLFLLEVFTYVAELLTFSIWDENFRHYTDYVYVMFKLLVVVFYVMNTICTLEDIFGKPSVQPLQVEMTDNMLHTNMDGGGIENRESVLLI</sequence>
<reference evidence="1" key="2">
    <citation type="submission" date="2020-05" db="UniProtKB">
        <authorList>
            <consortium name="EnsemblMetazoa"/>
        </authorList>
    </citation>
    <scope>IDENTIFICATION</scope>
    <source>
        <strain evidence="1">LVP_AGWG</strain>
    </source>
</reference>
<dbReference type="OrthoDB" id="7757568at2759"/>
<proteinExistence type="predicted"/>
<dbReference type="Proteomes" id="UP000008820">
    <property type="component" value="Chromosome 2"/>
</dbReference>
<organism evidence="1 2">
    <name type="scientific">Aedes aegypti</name>
    <name type="common">Yellowfever mosquito</name>
    <name type="synonym">Culex aegypti</name>
    <dbReference type="NCBI Taxonomy" id="7159"/>
    <lineage>
        <taxon>Eukaryota</taxon>
        <taxon>Metazoa</taxon>
        <taxon>Ecdysozoa</taxon>
        <taxon>Arthropoda</taxon>
        <taxon>Hexapoda</taxon>
        <taxon>Insecta</taxon>
        <taxon>Pterygota</taxon>
        <taxon>Neoptera</taxon>
        <taxon>Endopterygota</taxon>
        <taxon>Diptera</taxon>
        <taxon>Nematocera</taxon>
        <taxon>Culicoidea</taxon>
        <taxon>Culicidae</taxon>
        <taxon>Culicinae</taxon>
        <taxon>Aedini</taxon>
        <taxon>Aedes</taxon>
        <taxon>Stegomyia</taxon>
    </lineage>
</organism>
<keyword evidence="2" id="KW-1185">Reference proteome</keyword>
<name>A0A6I8T4Q9_AEDAE</name>
<evidence type="ECO:0000313" key="1">
    <source>
        <dbReference type="EnsemblMetazoa" id="AAEL001346-PB"/>
    </source>
</evidence>
<dbReference type="AlphaFoldDB" id="A0A6I8T4Q9"/>
<reference evidence="1 2" key="1">
    <citation type="submission" date="2017-06" db="EMBL/GenBank/DDBJ databases">
        <title>Aedes aegypti genome working group (AGWG) sequencing and assembly.</title>
        <authorList>
            <consortium name="Aedes aegypti Genome Working Group (AGWG)"/>
            <person name="Matthews B.J."/>
        </authorList>
    </citation>
    <scope>NUCLEOTIDE SEQUENCE [LARGE SCALE GENOMIC DNA]</scope>
    <source>
        <strain evidence="1 2">LVP_AGWG</strain>
    </source>
</reference>
<dbReference type="EnsemblMetazoa" id="AAEL001346-RB">
    <property type="protein sequence ID" value="AAEL001346-PB"/>
    <property type="gene ID" value="AAEL001346"/>
</dbReference>
<evidence type="ECO:0000313" key="2">
    <source>
        <dbReference type="Proteomes" id="UP000008820"/>
    </source>
</evidence>